<protein>
    <submittedName>
        <fullName evidence="2">Uncharacterized protein</fullName>
    </submittedName>
</protein>
<sequence>MEGSQIFDVFLLPIVAKELERLPKKVQKRIREFLVELKQPYMISSKKMKGTENTYRVRIGDYRVLYKIYTDELIVVIIKIAHRRHVYR</sequence>
<evidence type="ECO:0000313" key="2">
    <source>
        <dbReference type="EMBL" id="GAJ17801.1"/>
    </source>
</evidence>
<name>X1VNF7_9ZZZZ</name>
<dbReference type="Pfam" id="PF05016">
    <property type="entry name" value="ParE_toxin"/>
    <property type="match status" value="1"/>
</dbReference>
<dbReference type="InterPro" id="IPR052747">
    <property type="entry name" value="TA_system_RelE_toxin"/>
</dbReference>
<dbReference type="AlphaFoldDB" id="X1VNF7"/>
<dbReference type="EMBL" id="BARW01040416">
    <property type="protein sequence ID" value="GAJ17801.1"/>
    <property type="molecule type" value="Genomic_DNA"/>
</dbReference>
<dbReference type="SUPFAM" id="SSF143011">
    <property type="entry name" value="RelE-like"/>
    <property type="match status" value="1"/>
</dbReference>
<dbReference type="InterPro" id="IPR007712">
    <property type="entry name" value="RelE/ParE_toxin"/>
</dbReference>
<feature type="non-terminal residue" evidence="2">
    <location>
        <position position="88"/>
    </location>
</feature>
<comment type="caution">
    <text evidence="2">The sequence shown here is derived from an EMBL/GenBank/DDBJ whole genome shotgun (WGS) entry which is preliminary data.</text>
</comment>
<proteinExistence type="predicted"/>
<dbReference type="InterPro" id="IPR035093">
    <property type="entry name" value="RelE/ParE_toxin_dom_sf"/>
</dbReference>
<reference evidence="2" key="1">
    <citation type="journal article" date="2014" name="Front. Microbiol.">
        <title>High frequency of phylogenetically diverse reductive dehalogenase-homologous genes in deep subseafloor sedimentary metagenomes.</title>
        <authorList>
            <person name="Kawai M."/>
            <person name="Futagami T."/>
            <person name="Toyoda A."/>
            <person name="Takaki Y."/>
            <person name="Nishi S."/>
            <person name="Hori S."/>
            <person name="Arai W."/>
            <person name="Tsubouchi T."/>
            <person name="Morono Y."/>
            <person name="Uchiyama I."/>
            <person name="Ito T."/>
            <person name="Fujiyama A."/>
            <person name="Inagaki F."/>
            <person name="Takami H."/>
        </authorList>
    </citation>
    <scope>NUCLEOTIDE SEQUENCE</scope>
    <source>
        <strain evidence="2">Expedition CK06-06</strain>
    </source>
</reference>
<dbReference type="Gene3D" id="3.30.2310.20">
    <property type="entry name" value="RelE-like"/>
    <property type="match status" value="1"/>
</dbReference>
<evidence type="ECO:0000256" key="1">
    <source>
        <dbReference type="ARBA" id="ARBA00022649"/>
    </source>
</evidence>
<dbReference type="PANTHER" id="PTHR38813">
    <property type="match status" value="1"/>
</dbReference>
<dbReference type="PANTHER" id="PTHR38813:SF1">
    <property type="entry name" value="TOXIN RELE1-RELATED"/>
    <property type="match status" value="1"/>
</dbReference>
<keyword evidence="1" id="KW-1277">Toxin-antitoxin system</keyword>
<organism evidence="2">
    <name type="scientific">marine sediment metagenome</name>
    <dbReference type="NCBI Taxonomy" id="412755"/>
    <lineage>
        <taxon>unclassified sequences</taxon>
        <taxon>metagenomes</taxon>
        <taxon>ecological metagenomes</taxon>
    </lineage>
</organism>
<gene>
    <name evidence="2" type="ORF">S12H4_61074</name>
</gene>
<accession>X1VNF7</accession>